<dbReference type="GO" id="GO:0030973">
    <property type="term" value="F:molybdate ion binding"/>
    <property type="evidence" value="ECO:0007669"/>
    <property type="project" value="TreeGrafter"/>
</dbReference>
<dbReference type="InterPro" id="IPR050682">
    <property type="entry name" value="ModA/WtpA"/>
</dbReference>
<evidence type="ECO:0000313" key="6">
    <source>
        <dbReference type="Proteomes" id="UP000198284"/>
    </source>
</evidence>
<feature type="chain" id="PRO_5012150493" evidence="4">
    <location>
        <begin position="31"/>
        <end position="269"/>
    </location>
</feature>
<accession>A0A239M096</accession>
<dbReference type="AlphaFoldDB" id="A0A239M096"/>
<keyword evidence="3 4" id="KW-0732">Signal</keyword>
<dbReference type="PANTHER" id="PTHR30632:SF11">
    <property type="entry name" value="BLR4797 PROTEIN"/>
    <property type="match status" value="1"/>
</dbReference>
<keyword evidence="6" id="KW-1185">Reference proteome</keyword>
<dbReference type="Pfam" id="PF13531">
    <property type="entry name" value="SBP_bac_11"/>
    <property type="match status" value="1"/>
</dbReference>
<dbReference type="PANTHER" id="PTHR30632">
    <property type="entry name" value="MOLYBDATE-BINDING PERIPLASMIC PROTEIN"/>
    <property type="match status" value="1"/>
</dbReference>
<dbReference type="Gene3D" id="3.40.190.10">
    <property type="entry name" value="Periplasmic binding protein-like II"/>
    <property type="match status" value="2"/>
</dbReference>
<gene>
    <name evidence="5" type="ORF">SAMN06265795_12810</name>
</gene>
<evidence type="ECO:0000256" key="4">
    <source>
        <dbReference type="SAM" id="SignalP"/>
    </source>
</evidence>
<reference evidence="5 6" key="1">
    <citation type="submission" date="2017-06" db="EMBL/GenBank/DDBJ databases">
        <authorList>
            <person name="Kim H.J."/>
            <person name="Triplett B.A."/>
        </authorList>
    </citation>
    <scope>NUCLEOTIDE SEQUENCE [LARGE SCALE GENOMIC DNA]</scope>
    <source>
        <strain evidence="5 6">U15</strain>
    </source>
</reference>
<feature type="signal peptide" evidence="4">
    <location>
        <begin position="1"/>
        <end position="30"/>
    </location>
</feature>
<name>A0A239M096_9BURK</name>
<dbReference type="RefSeq" id="WP_245845201.1">
    <property type="nucleotide sequence ID" value="NZ_FZOT01000028.1"/>
</dbReference>
<evidence type="ECO:0000256" key="1">
    <source>
        <dbReference type="ARBA" id="ARBA00009175"/>
    </source>
</evidence>
<dbReference type="SUPFAM" id="SSF53850">
    <property type="entry name" value="Periplasmic binding protein-like II"/>
    <property type="match status" value="1"/>
</dbReference>
<organism evidence="5 6">
    <name type="scientific">Noviherbaspirillum humi</name>
    <dbReference type="NCBI Taxonomy" id="1688639"/>
    <lineage>
        <taxon>Bacteria</taxon>
        <taxon>Pseudomonadati</taxon>
        <taxon>Pseudomonadota</taxon>
        <taxon>Betaproteobacteria</taxon>
        <taxon>Burkholderiales</taxon>
        <taxon>Oxalobacteraceae</taxon>
        <taxon>Noviherbaspirillum</taxon>
    </lineage>
</organism>
<evidence type="ECO:0000256" key="3">
    <source>
        <dbReference type="ARBA" id="ARBA00022729"/>
    </source>
</evidence>
<evidence type="ECO:0000313" key="5">
    <source>
        <dbReference type="EMBL" id="SNT35329.1"/>
    </source>
</evidence>
<dbReference type="EMBL" id="FZOT01000028">
    <property type="protein sequence ID" value="SNT35329.1"/>
    <property type="molecule type" value="Genomic_DNA"/>
</dbReference>
<dbReference type="InterPro" id="IPR005950">
    <property type="entry name" value="ModA"/>
</dbReference>
<protein>
    <submittedName>
        <fullName evidence="5">Molybdate transport system substrate-binding protein</fullName>
    </submittedName>
</protein>
<dbReference type="Proteomes" id="UP000198284">
    <property type="component" value="Unassembled WGS sequence"/>
</dbReference>
<comment type="similarity">
    <text evidence="1">Belongs to the bacterial solute-binding protein ModA family.</text>
</comment>
<evidence type="ECO:0000256" key="2">
    <source>
        <dbReference type="ARBA" id="ARBA00022723"/>
    </source>
</evidence>
<dbReference type="GO" id="GO:0015689">
    <property type="term" value="P:molybdate ion transport"/>
    <property type="evidence" value="ECO:0007669"/>
    <property type="project" value="InterPro"/>
</dbReference>
<proteinExistence type="inferred from homology"/>
<sequence length="269" mass="28471">MIRLKFLHTARNVLALSFLASSLAFSPAQAQTNGEIKVMISGGFSAAYDELVPQFEARHGVKVTTVHGPSMGATPQAIPNRLARGESADVVILADTSLDKLIEQGKVLPASRTDLVRSIIAMAVKEGAPVPKLETTDDLKKAMLEAKSIAYSDSASGVYIATEMLKKLGIEEQVKGKSRAIPAEPVAKVVARGEAEIGFQQMSELKPIKGITIVGPIPAEVQKVTVFSAGVVKGAPNEQGGMELVRYLSSEAAEPAIVRSGLEPAWKGK</sequence>
<keyword evidence="2" id="KW-0479">Metal-binding</keyword>
<dbReference type="NCBIfam" id="TIGR01256">
    <property type="entry name" value="modA"/>
    <property type="match status" value="1"/>
</dbReference>
<dbReference type="GO" id="GO:0046872">
    <property type="term" value="F:metal ion binding"/>
    <property type="evidence" value="ECO:0007669"/>
    <property type="project" value="UniProtKB-KW"/>
</dbReference>